<dbReference type="InterPro" id="IPR011663">
    <property type="entry name" value="UTRA"/>
</dbReference>
<name>A0A917WHJ7_9RHOB</name>
<evidence type="ECO:0000259" key="4">
    <source>
        <dbReference type="PROSITE" id="PS50949"/>
    </source>
</evidence>
<dbReference type="InterPro" id="IPR036390">
    <property type="entry name" value="WH_DNA-bd_sf"/>
</dbReference>
<dbReference type="SMART" id="SM00345">
    <property type="entry name" value="HTH_GNTR"/>
    <property type="match status" value="1"/>
</dbReference>
<dbReference type="InterPro" id="IPR050679">
    <property type="entry name" value="Bact_HTH_transcr_reg"/>
</dbReference>
<evidence type="ECO:0000256" key="1">
    <source>
        <dbReference type="ARBA" id="ARBA00023015"/>
    </source>
</evidence>
<dbReference type="SUPFAM" id="SSF64288">
    <property type="entry name" value="Chorismate lyase-like"/>
    <property type="match status" value="1"/>
</dbReference>
<dbReference type="InterPro" id="IPR028978">
    <property type="entry name" value="Chorismate_lyase_/UTRA_dom_sf"/>
</dbReference>
<evidence type="ECO:0000313" key="6">
    <source>
        <dbReference type="Proteomes" id="UP000649829"/>
    </source>
</evidence>
<protein>
    <submittedName>
        <fullName evidence="5">GntR family transcriptional regulator</fullName>
    </submittedName>
</protein>
<keyword evidence="6" id="KW-1185">Reference proteome</keyword>
<dbReference type="GO" id="GO:0045892">
    <property type="term" value="P:negative regulation of DNA-templated transcription"/>
    <property type="evidence" value="ECO:0007669"/>
    <property type="project" value="TreeGrafter"/>
</dbReference>
<dbReference type="GO" id="GO:0003700">
    <property type="term" value="F:DNA-binding transcription factor activity"/>
    <property type="evidence" value="ECO:0007669"/>
    <property type="project" value="InterPro"/>
</dbReference>
<accession>A0A917WHJ7</accession>
<dbReference type="Proteomes" id="UP000649829">
    <property type="component" value="Unassembled WGS sequence"/>
</dbReference>
<dbReference type="Gene3D" id="3.40.1410.10">
    <property type="entry name" value="Chorismate lyase-like"/>
    <property type="match status" value="1"/>
</dbReference>
<dbReference type="SUPFAM" id="SSF46785">
    <property type="entry name" value="Winged helix' DNA-binding domain"/>
    <property type="match status" value="1"/>
</dbReference>
<dbReference type="InterPro" id="IPR036388">
    <property type="entry name" value="WH-like_DNA-bd_sf"/>
</dbReference>
<sequence>MSGALYQQVSRDLLDRIAGEGLEKGAMLPSEAELCQQYGVSRITIRAAIGQLVERGLLVRRPGVGTFVTGRSNTAREFNLVGFLEEGRLFTSEPVSNEVLEADARLAELLDLAPGAPVRHIRTAVHREGEPLTVADGYSADTPEERLSEEDYRRPVASAIAIGIRTRRRILRAEQTLEAVAASGEVARLLDLPDGTPVIRARRIYFTAKDRPVYYLDVRYHPSHYDFNVDLVLREGGADIGFIPGPGG</sequence>
<evidence type="ECO:0000256" key="3">
    <source>
        <dbReference type="ARBA" id="ARBA00023163"/>
    </source>
</evidence>
<gene>
    <name evidence="5" type="ORF">GCM10011534_27860</name>
</gene>
<dbReference type="PROSITE" id="PS50949">
    <property type="entry name" value="HTH_GNTR"/>
    <property type="match status" value="1"/>
</dbReference>
<reference evidence="5" key="2">
    <citation type="submission" date="2020-09" db="EMBL/GenBank/DDBJ databases">
        <authorList>
            <person name="Sun Q."/>
            <person name="Zhou Y."/>
        </authorList>
    </citation>
    <scope>NUCLEOTIDE SEQUENCE</scope>
    <source>
        <strain evidence="5">CGMCC 1.6293</strain>
    </source>
</reference>
<dbReference type="PANTHER" id="PTHR44846:SF1">
    <property type="entry name" value="MANNOSYL-D-GLYCERATE TRANSPORT_METABOLISM SYSTEM REPRESSOR MNGR-RELATED"/>
    <property type="match status" value="1"/>
</dbReference>
<evidence type="ECO:0000313" key="5">
    <source>
        <dbReference type="EMBL" id="GGM04535.1"/>
    </source>
</evidence>
<dbReference type="SMART" id="SM00866">
    <property type="entry name" value="UTRA"/>
    <property type="match status" value="1"/>
</dbReference>
<dbReference type="Pfam" id="PF00392">
    <property type="entry name" value="GntR"/>
    <property type="match status" value="1"/>
</dbReference>
<dbReference type="InterPro" id="IPR000524">
    <property type="entry name" value="Tscrpt_reg_HTH_GntR"/>
</dbReference>
<keyword evidence="2" id="KW-0238">DNA-binding</keyword>
<dbReference type="GO" id="GO:0003677">
    <property type="term" value="F:DNA binding"/>
    <property type="evidence" value="ECO:0007669"/>
    <property type="project" value="UniProtKB-KW"/>
</dbReference>
<dbReference type="CDD" id="cd07377">
    <property type="entry name" value="WHTH_GntR"/>
    <property type="match status" value="1"/>
</dbReference>
<dbReference type="Pfam" id="PF07702">
    <property type="entry name" value="UTRA"/>
    <property type="match status" value="1"/>
</dbReference>
<reference evidence="5" key="1">
    <citation type="journal article" date="2014" name="Int. J. Syst. Evol. Microbiol.">
        <title>Complete genome sequence of Corynebacterium casei LMG S-19264T (=DSM 44701T), isolated from a smear-ripened cheese.</title>
        <authorList>
            <consortium name="US DOE Joint Genome Institute (JGI-PGF)"/>
            <person name="Walter F."/>
            <person name="Albersmeier A."/>
            <person name="Kalinowski J."/>
            <person name="Ruckert C."/>
        </authorList>
    </citation>
    <scope>NUCLEOTIDE SEQUENCE</scope>
    <source>
        <strain evidence="5">CGMCC 1.6293</strain>
    </source>
</reference>
<dbReference type="PANTHER" id="PTHR44846">
    <property type="entry name" value="MANNOSYL-D-GLYCERATE TRANSPORT/METABOLISM SYSTEM REPRESSOR MNGR-RELATED"/>
    <property type="match status" value="1"/>
</dbReference>
<evidence type="ECO:0000256" key="2">
    <source>
        <dbReference type="ARBA" id="ARBA00023125"/>
    </source>
</evidence>
<dbReference type="RefSeq" id="WP_051630641.1">
    <property type="nucleotide sequence ID" value="NZ_BMLF01000002.1"/>
</dbReference>
<organism evidence="5 6">
    <name type="scientific">Pseudooceanicola nanhaiensis</name>
    <dbReference type="NCBI Taxonomy" id="375761"/>
    <lineage>
        <taxon>Bacteria</taxon>
        <taxon>Pseudomonadati</taxon>
        <taxon>Pseudomonadota</taxon>
        <taxon>Alphaproteobacteria</taxon>
        <taxon>Rhodobacterales</taxon>
        <taxon>Paracoccaceae</taxon>
        <taxon>Pseudooceanicola</taxon>
    </lineage>
</organism>
<dbReference type="Gene3D" id="1.10.10.10">
    <property type="entry name" value="Winged helix-like DNA-binding domain superfamily/Winged helix DNA-binding domain"/>
    <property type="match status" value="1"/>
</dbReference>
<dbReference type="PRINTS" id="PR00035">
    <property type="entry name" value="HTHGNTR"/>
</dbReference>
<comment type="caution">
    <text evidence="5">The sequence shown here is derived from an EMBL/GenBank/DDBJ whole genome shotgun (WGS) entry which is preliminary data.</text>
</comment>
<proteinExistence type="predicted"/>
<keyword evidence="1" id="KW-0805">Transcription regulation</keyword>
<feature type="domain" description="HTH gntR-type" evidence="4">
    <location>
        <begin position="3"/>
        <end position="71"/>
    </location>
</feature>
<keyword evidence="3" id="KW-0804">Transcription</keyword>
<dbReference type="AlphaFoldDB" id="A0A917WHJ7"/>
<dbReference type="EMBL" id="BMLF01000002">
    <property type="protein sequence ID" value="GGM04535.1"/>
    <property type="molecule type" value="Genomic_DNA"/>
</dbReference>